<feature type="transmembrane region" description="Helical" evidence="1">
    <location>
        <begin position="57"/>
        <end position="76"/>
    </location>
</feature>
<sequence>MMDLSLISLIVLAVVVAIGFIKKVNIGFFSIGAAFLLGSYGHMSAKQIASGFSSSMFVTLVGVTFLFGMASANGTLDLFSKKVVALVGKRTYLIPILMFVLSAFISAIGPGHIAAGILMTTFAVYLAFELKINPMATALYAKLGANAGCASVLSLTGILAKNLSEPLGYHGFGTHLFLSTLLSGFVFTLVIYIGYKGWRVNSENPLKLSEIPAFNRNQKITMASIVAMVIFCIGFKFDTGLFAFAAASVLILLHCADEKTAIRQIPWGTLMMICGVGVLVNVLTKLGGIKLVSDFLANHMTAQTAAPIIAASSGILSWVSSTTGVVMPTLFPIADEIARTFSGQTNYVELISAITATSFAAAISPLSTGGAIIMSSYSASKPTTTEEMNNMFKTLFLLSVANVGINVVMAALHVFSLGGLFL</sequence>
<evidence type="ECO:0000313" key="3">
    <source>
        <dbReference type="EMBL" id="MBS5519610.1"/>
    </source>
</evidence>
<dbReference type="Pfam" id="PF07158">
    <property type="entry name" value="MatC_N"/>
    <property type="match status" value="1"/>
</dbReference>
<feature type="transmembrane region" description="Helical" evidence="1">
    <location>
        <begin position="395"/>
        <end position="421"/>
    </location>
</feature>
<keyword evidence="1" id="KW-0812">Transmembrane</keyword>
<dbReference type="AlphaFoldDB" id="A0A943EEL7"/>
<name>A0A943EEL7_9FIRM</name>
<accession>A0A943EEL7</accession>
<keyword evidence="1" id="KW-0472">Membrane</keyword>
<feature type="transmembrane region" description="Helical" evidence="1">
    <location>
        <begin position="225"/>
        <end position="253"/>
    </location>
</feature>
<evidence type="ECO:0000313" key="4">
    <source>
        <dbReference type="Proteomes" id="UP000754226"/>
    </source>
</evidence>
<keyword evidence="1" id="KW-1133">Transmembrane helix</keyword>
<gene>
    <name evidence="3" type="ORF">KHX13_04675</name>
</gene>
<feature type="transmembrane region" description="Helical" evidence="1">
    <location>
        <begin position="172"/>
        <end position="195"/>
    </location>
</feature>
<dbReference type="Proteomes" id="UP000754226">
    <property type="component" value="Unassembled WGS sequence"/>
</dbReference>
<dbReference type="EMBL" id="JAGZCZ010000005">
    <property type="protein sequence ID" value="MBS5519610.1"/>
    <property type="molecule type" value="Genomic_DNA"/>
</dbReference>
<comment type="caution">
    <text evidence="3">The sequence shown here is derived from an EMBL/GenBank/DDBJ whole genome shotgun (WGS) entry which is preliminary data.</text>
</comment>
<feature type="transmembrane region" description="Helical" evidence="1">
    <location>
        <begin position="139"/>
        <end position="160"/>
    </location>
</feature>
<evidence type="ECO:0000259" key="2">
    <source>
        <dbReference type="Pfam" id="PF07158"/>
    </source>
</evidence>
<protein>
    <submittedName>
        <fullName evidence="3">C4-dicarboxylate ABC transporter</fullName>
    </submittedName>
</protein>
<evidence type="ECO:0000256" key="1">
    <source>
        <dbReference type="SAM" id="Phobius"/>
    </source>
</evidence>
<feature type="transmembrane region" description="Helical" evidence="1">
    <location>
        <begin position="27"/>
        <end position="45"/>
    </location>
</feature>
<feature type="transmembrane region" description="Helical" evidence="1">
    <location>
        <begin position="305"/>
        <end position="330"/>
    </location>
</feature>
<feature type="transmembrane region" description="Helical" evidence="1">
    <location>
        <begin position="350"/>
        <end position="374"/>
    </location>
</feature>
<proteinExistence type="predicted"/>
<dbReference type="InterPro" id="IPR009827">
    <property type="entry name" value="MatC_N"/>
</dbReference>
<feature type="transmembrane region" description="Helical" evidence="1">
    <location>
        <begin position="265"/>
        <end position="284"/>
    </location>
</feature>
<feature type="domain" description="Dicarboxylate carrier MatC N-terminal" evidence="2">
    <location>
        <begin position="2"/>
        <end position="148"/>
    </location>
</feature>
<organism evidence="3 4">
    <name type="scientific">Acidaminococcus intestini</name>
    <dbReference type="NCBI Taxonomy" id="187327"/>
    <lineage>
        <taxon>Bacteria</taxon>
        <taxon>Bacillati</taxon>
        <taxon>Bacillota</taxon>
        <taxon>Negativicutes</taxon>
        <taxon>Acidaminococcales</taxon>
        <taxon>Acidaminococcaceae</taxon>
        <taxon>Acidaminococcus</taxon>
    </lineage>
</organism>
<feature type="transmembrane region" description="Helical" evidence="1">
    <location>
        <begin position="96"/>
        <end position="127"/>
    </location>
</feature>
<reference evidence="3" key="1">
    <citation type="submission" date="2021-02" db="EMBL/GenBank/DDBJ databases">
        <title>Infant gut strain persistence is associated with maternal origin, phylogeny, and functional potential including surface adhesion and iron acquisition.</title>
        <authorList>
            <person name="Lou Y.C."/>
        </authorList>
    </citation>
    <scope>NUCLEOTIDE SEQUENCE</scope>
    <source>
        <strain evidence="3">L3_106_000M1_dasL3_106_000M1_concoct_15</strain>
    </source>
</reference>